<dbReference type="Proteomes" id="UP001187221">
    <property type="component" value="Unassembled WGS sequence"/>
</dbReference>
<keyword evidence="2 3" id="KW-0560">Oxidoreductase</keyword>
<keyword evidence="3" id="KW-0676">Redox-active center</keyword>
<comment type="caution">
    <text evidence="5">The sequence shown here is derived from an EMBL/GenBank/DDBJ whole genome shotgun (WGS) entry which is preliminary data.</text>
</comment>
<dbReference type="InterPro" id="IPR036249">
    <property type="entry name" value="Thioredoxin-like_sf"/>
</dbReference>
<dbReference type="PANTHER" id="PTHR10430:SF16">
    <property type="entry name" value="PEROXIREDOXIN-5, MITOCHONDRIAL"/>
    <property type="match status" value="1"/>
</dbReference>
<keyword evidence="3" id="KW-0049">Antioxidant</keyword>
<sequence length="159" mass="16599">MTISVGDTLPNVKLVKATAQGPEAVQSAEFFKGKRVALFAVPGAFTPTCSAKHLPGFVEKADAIKAKGIDEIACISVNDAFVMKAWGAANGADTVTMLADGNGDFAKAVGLTMDGSGFGMGLRSQRYAMVVKDGVVEQLHVEAPGDFKVSSAEYLLEQL</sequence>
<dbReference type="RefSeq" id="WP_317974081.1">
    <property type="nucleotide sequence ID" value="NZ_BTFW01000001.1"/>
</dbReference>
<dbReference type="Pfam" id="PF08534">
    <property type="entry name" value="Redoxin"/>
    <property type="match status" value="1"/>
</dbReference>
<proteinExistence type="inferred from homology"/>
<comment type="function">
    <text evidence="3">Thiol-specific peroxidase that catalyzes the reduction of hydrogen peroxide and organic hydroperoxides to water and alcohols, respectively. Plays a role in cell protection against oxidative stress by detoxifying peroxides.</text>
</comment>
<evidence type="ECO:0000313" key="5">
    <source>
        <dbReference type="EMBL" id="GMM60275.1"/>
    </source>
</evidence>
<comment type="similarity">
    <text evidence="3">Belongs to the peroxiredoxin family. Prx5 subfamily.</text>
</comment>
<organism evidence="5 6">
    <name type="scientific">Novosphingobium pituita</name>
    <dbReference type="NCBI Taxonomy" id="3056842"/>
    <lineage>
        <taxon>Bacteria</taxon>
        <taxon>Pseudomonadati</taxon>
        <taxon>Pseudomonadota</taxon>
        <taxon>Alphaproteobacteria</taxon>
        <taxon>Sphingomonadales</taxon>
        <taxon>Sphingomonadaceae</taxon>
        <taxon>Novosphingobium</taxon>
    </lineage>
</organism>
<dbReference type="InterPro" id="IPR013766">
    <property type="entry name" value="Thioredoxin_domain"/>
</dbReference>
<dbReference type="EMBL" id="BTFW01000001">
    <property type="protein sequence ID" value="GMM60275.1"/>
    <property type="molecule type" value="Genomic_DNA"/>
</dbReference>
<evidence type="ECO:0000256" key="1">
    <source>
        <dbReference type="ARBA" id="ARBA00022559"/>
    </source>
</evidence>
<keyword evidence="1 3" id="KW-0575">Peroxidase</keyword>
<accession>A0ABQ6P5X0</accession>
<keyword evidence="6" id="KW-1185">Reference proteome</keyword>
<dbReference type="PANTHER" id="PTHR10430">
    <property type="entry name" value="PEROXIREDOXIN"/>
    <property type="match status" value="1"/>
</dbReference>
<protein>
    <recommendedName>
        <fullName evidence="3">Glutathione-dependent peroxiredoxin</fullName>
        <ecNumber evidence="3">1.11.1.27</ecNumber>
    </recommendedName>
</protein>
<evidence type="ECO:0000256" key="2">
    <source>
        <dbReference type="ARBA" id="ARBA00023002"/>
    </source>
</evidence>
<dbReference type="SUPFAM" id="SSF52833">
    <property type="entry name" value="Thioredoxin-like"/>
    <property type="match status" value="1"/>
</dbReference>
<dbReference type="InterPro" id="IPR013740">
    <property type="entry name" value="Redoxin"/>
</dbReference>
<dbReference type="PROSITE" id="PS51352">
    <property type="entry name" value="THIOREDOXIN_2"/>
    <property type="match status" value="1"/>
</dbReference>
<reference evidence="5 6" key="1">
    <citation type="submission" date="2023-06" db="EMBL/GenBank/DDBJ databases">
        <title>Draft genome sequence of Novosphingobium sp. strain IK01.</title>
        <authorList>
            <person name="Hatamoto M."/>
            <person name="Ikarashi T."/>
            <person name="Yamaguchi T."/>
        </authorList>
    </citation>
    <scope>NUCLEOTIDE SEQUENCE [LARGE SCALE GENOMIC DNA]</scope>
    <source>
        <strain evidence="5 6">IK01</strain>
    </source>
</reference>
<dbReference type="InterPro" id="IPR037944">
    <property type="entry name" value="PRX5-like"/>
</dbReference>
<evidence type="ECO:0000259" key="4">
    <source>
        <dbReference type="PROSITE" id="PS51352"/>
    </source>
</evidence>
<gene>
    <name evidence="5" type="ORF">NUTIK01_10520</name>
</gene>
<dbReference type="Gene3D" id="3.40.30.10">
    <property type="entry name" value="Glutaredoxin"/>
    <property type="match status" value="1"/>
</dbReference>
<dbReference type="CDD" id="cd03013">
    <property type="entry name" value="PRX5_like"/>
    <property type="match status" value="1"/>
</dbReference>
<evidence type="ECO:0000256" key="3">
    <source>
        <dbReference type="RuleBase" id="RU366011"/>
    </source>
</evidence>
<name>A0ABQ6P5X0_9SPHN</name>
<feature type="domain" description="Thioredoxin" evidence="4">
    <location>
        <begin position="3"/>
        <end position="159"/>
    </location>
</feature>
<evidence type="ECO:0000313" key="6">
    <source>
        <dbReference type="Proteomes" id="UP001187221"/>
    </source>
</evidence>
<dbReference type="EC" id="1.11.1.27" evidence="3"/>
<comment type="catalytic activity">
    <reaction evidence="3">
        <text>a hydroperoxide + 2 glutathione = an alcohol + glutathione disulfide + H2O</text>
        <dbReference type="Rhea" id="RHEA:62632"/>
        <dbReference type="ChEBI" id="CHEBI:15377"/>
        <dbReference type="ChEBI" id="CHEBI:30879"/>
        <dbReference type="ChEBI" id="CHEBI:35924"/>
        <dbReference type="ChEBI" id="CHEBI:57925"/>
        <dbReference type="ChEBI" id="CHEBI:58297"/>
        <dbReference type="EC" id="1.11.1.27"/>
    </reaction>
</comment>